<accession>A0AAW2NQZ0</accession>
<proteinExistence type="predicted"/>
<organism evidence="2">
    <name type="scientific">Sesamum radiatum</name>
    <name type="common">Black benniseed</name>
    <dbReference type="NCBI Taxonomy" id="300843"/>
    <lineage>
        <taxon>Eukaryota</taxon>
        <taxon>Viridiplantae</taxon>
        <taxon>Streptophyta</taxon>
        <taxon>Embryophyta</taxon>
        <taxon>Tracheophyta</taxon>
        <taxon>Spermatophyta</taxon>
        <taxon>Magnoliopsida</taxon>
        <taxon>eudicotyledons</taxon>
        <taxon>Gunneridae</taxon>
        <taxon>Pentapetalae</taxon>
        <taxon>asterids</taxon>
        <taxon>lamiids</taxon>
        <taxon>Lamiales</taxon>
        <taxon>Pedaliaceae</taxon>
        <taxon>Sesamum</taxon>
    </lineage>
</organism>
<gene>
    <name evidence="2" type="ORF">Sradi_4368500</name>
</gene>
<reference evidence="2" key="1">
    <citation type="submission" date="2020-06" db="EMBL/GenBank/DDBJ databases">
        <authorList>
            <person name="Li T."/>
            <person name="Hu X."/>
            <person name="Zhang T."/>
            <person name="Song X."/>
            <person name="Zhang H."/>
            <person name="Dai N."/>
            <person name="Sheng W."/>
            <person name="Hou X."/>
            <person name="Wei L."/>
        </authorList>
    </citation>
    <scope>NUCLEOTIDE SEQUENCE</scope>
    <source>
        <strain evidence="2">G02</strain>
        <tissue evidence="2">Leaf</tissue>
    </source>
</reference>
<protein>
    <submittedName>
        <fullName evidence="2">Uncharacterized protein</fullName>
    </submittedName>
</protein>
<dbReference type="EMBL" id="JACGWJ010000019">
    <property type="protein sequence ID" value="KAL0345372.1"/>
    <property type="molecule type" value="Genomic_DNA"/>
</dbReference>
<name>A0AAW2NQZ0_SESRA</name>
<evidence type="ECO:0000313" key="2">
    <source>
        <dbReference type="EMBL" id="KAL0345372.1"/>
    </source>
</evidence>
<comment type="caution">
    <text evidence="2">The sequence shown here is derived from an EMBL/GenBank/DDBJ whole genome shotgun (WGS) entry which is preliminary data.</text>
</comment>
<dbReference type="AlphaFoldDB" id="A0AAW2NQZ0"/>
<feature type="non-terminal residue" evidence="2">
    <location>
        <position position="1"/>
    </location>
</feature>
<evidence type="ECO:0000256" key="1">
    <source>
        <dbReference type="SAM" id="Phobius"/>
    </source>
</evidence>
<keyword evidence="1" id="KW-1133">Transmembrane helix</keyword>
<keyword evidence="1" id="KW-0812">Transmembrane</keyword>
<keyword evidence="1" id="KW-0472">Membrane</keyword>
<reference evidence="2" key="2">
    <citation type="journal article" date="2024" name="Plant">
        <title>Genomic evolution and insights into agronomic trait innovations of Sesamum species.</title>
        <authorList>
            <person name="Miao H."/>
            <person name="Wang L."/>
            <person name="Qu L."/>
            <person name="Liu H."/>
            <person name="Sun Y."/>
            <person name="Le M."/>
            <person name="Wang Q."/>
            <person name="Wei S."/>
            <person name="Zheng Y."/>
            <person name="Lin W."/>
            <person name="Duan Y."/>
            <person name="Cao H."/>
            <person name="Xiong S."/>
            <person name="Wang X."/>
            <person name="Wei L."/>
            <person name="Li C."/>
            <person name="Ma Q."/>
            <person name="Ju M."/>
            <person name="Zhao R."/>
            <person name="Li G."/>
            <person name="Mu C."/>
            <person name="Tian Q."/>
            <person name="Mei H."/>
            <person name="Zhang T."/>
            <person name="Gao T."/>
            <person name="Zhang H."/>
        </authorList>
    </citation>
    <scope>NUCLEOTIDE SEQUENCE</scope>
    <source>
        <strain evidence="2">G02</strain>
    </source>
</reference>
<feature type="transmembrane region" description="Helical" evidence="1">
    <location>
        <begin position="49"/>
        <end position="74"/>
    </location>
</feature>
<sequence length="105" mass="11294">GPSFWSSRSRRCLMRYCGVKAQSAGLGGPETTVPLAGAKDVPGTTCRAWVLPVVSTVFSLSSALLGVFIVTLVFNSEFPEKVPTEECKKHTGPMNLDNCSTLWSK</sequence>